<proteinExistence type="predicted"/>
<accession>A0A6C0P0G2</accession>
<name>A0A6C0P0G2_9BACL</name>
<dbReference type="Gene3D" id="1.10.246.130">
    <property type="match status" value="1"/>
</dbReference>
<dbReference type="GO" id="GO:0016740">
    <property type="term" value="F:transferase activity"/>
    <property type="evidence" value="ECO:0007669"/>
    <property type="project" value="UniProtKB-KW"/>
</dbReference>
<dbReference type="Gene3D" id="3.60.20.40">
    <property type="match status" value="1"/>
</dbReference>
<dbReference type="InterPro" id="IPR029055">
    <property type="entry name" value="Ntn_hydrolases_N"/>
</dbReference>
<dbReference type="RefSeq" id="WP_162640201.1">
    <property type="nucleotide sequence ID" value="NZ_CP048286.1"/>
</dbReference>
<dbReference type="EMBL" id="CP048286">
    <property type="protein sequence ID" value="QHW31393.1"/>
    <property type="molecule type" value="Genomic_DNA"/>
</dbReference>
<gene>
    <name evidence="1" type="ORF">GZH47_11430</name>
</gene>
<dbReference type="Pfam" id="PF01019">
    <property type="entry name" value="G_glu_transpept"/>
    <property type="match status" value="1"/>
</dbReference>
<evidence type="ECO:0000313" key="2">
    <source>
        <dbReference type="Proteomes" id="UP000479114"/>
    </source>
</evidence>
<dbReference type="InterPro" id="IPR052896">
    <property type="entry name" value="GGT-like_enzyme"/>
</dbReference>
<dbReference type="Proteomes" id="UP000479114">
    <property type="component" value="Chromosome"/>
</dbReference>
<dbReference type="InterPro" id="IPR043138">
    <property type="entry name" value="GGT_lsub"/>
</dbReference>
<sequence>MSFELINYPYPSRRTAAVARKGMVATSQPLASQAGLRVLQQGGNAIDAAIAAAACLTVVEPTANGIGGDAFAIVWHQGKLHGLNASGRSPMALTPDEVRKHGFEAAMPPDGWLPVTVPGAPSAWAALSERFGRLPFEALLAPAADYAEEGFALSPELGYSWEKAYQSRAAKTDDPLFAEWFRVFAPEGRAPRPGEIWRSPDHARTLAKIAATKGEDFYRGELAEALDRFARETGGLIRKEDLAAHRPEWVDPIAVRYRGYEIWEMPPNGQGLVALMALNVLNGIPLSRKDTIETCHAQIEALKLAFVDGLQHITDPVMMQASVERLLSPEYAAQRRGLIGRQAIMPEPGRLPSGGTVYLATADGEGNMVSFIQSNYRGFGSGLVVPGTGISLQNRGASFSLDPAHANVASPGKRPYHTIIPGFITKDGEAVGPFGVMGAFMQPQGHVQVISNMIDFGLNPQAALDAPRWQWIEGKKVLVETAFPETLASQLEERGHLVQPSAERRSFGCGQIIWREPNGVLIGGTEPRTDGCIASW</sequence>
<dbReference type="PANTHER" id="PTHR43881:SF1">
    <property type="entry name" value="GAMMA-GLUTAMYLTRANSPEPTIDASE (AFU_ORTHOLOGUE AFUA_4G13580)"/>
    <property type="match status" value="1"/>
</dbReference>
<keyword evidence="2" id="KW-1185">Reference proteome</keyword>
<keyword evidence="1" id="KW-0808">Transferase</keyword>
<organism evidence="1 2">
    <name type="scientific">Paenibacillus rhizovicinus</name>
    <dbReference type="NCBI Taxonomy" id="2704463"/>
    <lineage>
        <taxon>Bacteria</taxon>
        <taxon>Bacillati</taxon>
        <taxon>Bacillota</taxon>
        <taxon>Bacilli</taxon>
        <taxon>Bacillales</taxon>
        <taxon>Paenibacillaceae</taxon>
        <taxon>Paenibacillus</taxon>
    </lineage>
</organism>
<dbReference type="PRINTS" id="PR01210">
    <property type="entry name" value="GGTRANSPTASE"/>
</dbReference>
<reference evidence="1 2" key="1">
    <citation type="submission" date="2020-02" db="EMBL/GenBank/DDBJ databases">
        <title>Paenibacillus sp. nov., isolated from rhizosphere soil of tomato.</title>
        <authorList>
            <person name="Weon H.-Y."/>
            <person name="Lee S.A."/>
        </authorList>
    </citation>
    <scope>NUCLEOTIDE SEQUENCE [LARGE SCALE GENOMIC DNA]</scope>
    <source>
        <strain evidence="1 2">14171R-81</strain>
    </source>
</reference>
<dbReference type="KEGG" id="prz:GZH47_11430"/>
<evidence type="ECO:0000313" key="1">
    <source>
        <dbReference type="EMBL" id="QHW31393.1"/>
    </source>
</evidence>
<dbReference type="AlphaFoldDB" id="A0A6C0P0G2"/>
<dbReference type="InterPro" id="IPR043137">
    <property type="entry name" value="GGT_ssub_C"/>
</dbReference>
<dbReference type="SUPFAM" id="SSF56235">
    <property type="entry name" value="N-terminal nucleophile aminohydrolases (Ntn hydrolases)"/>
    <property type="match status" value="1"/>
</dbReference>
<dbReference type="PANTHER" id="PTHR43881">
    <property type="entry name" value="GAMMA-GLUTAMYLTRANSPEPTIDASE (AFU_ORTHOLOGUE AFUA_4G13580)"/>
    <property type="match status" value="1"/>
</dbReference>
<protein>
    <submittedName>
        <fullName evidence="1">Gamma-glutamyltransferase family protein</fullName>
    </submittedName>
</protein>